<proteinExistence type="predicted"/>
<evidence type="ECO:0000313" key="2">
    <source>
        <dbReference type="Proteomes" id="UP000800041"/>
    </source>
</evidence>
<dbReference type="Proteomes" id="UP000800041">
    <property type="component" value="Unassembled WGS sequence"/>
</dbReference>
<sequence length="246" mass="27633">MSPSSIRGPGLLCVTSRISSPSILSEETYFNWYDNDHIAEITSHAPMSSAFRYWDTDRSTAKKPYLAFYPMADLAFTQGEAFRGIRVKSDLLPGSGVVYDYAEVDVRYLGFVGGTGRKGEGRGKGSRSHVTRRPDFDALNSPATQLLSTLQTHPSHLRSLHFHLLYARTNAQSRKLKGLPPTSTDEDPDRAVPSWTAIHEFDRVIEKRELDELMKGAKAGFEGTKASEVRVYELKKVFGEKDFFFE</sequence>
<name>A0A6G1GQ83_9PEZI</name>
<accession>A0A6G1GQ83</accession>
<evidence type="ECO:0000313" key="1">
    <source>
        <dbReference type="EMBL" id="KAF1983091.1"/>
    </source>
</evidence>
<gene>
    <name evidence="1" type="ORF">K402DRAFT_383591</name>
</gene>
<protein>
    <recommendedName>
        <fullName evidence="3">EthD domain-containing protein</fullName>
    </recommendedName>
</protein>
<dbReference type="EMBL" id="ML977178">
    <property type="protein sequence ID" value="KAF1983091.1"/>
    <property type="molecule type" value="Genomic_DNA"/>
</dbReference>
<organism evidence="1 2">
    <name type="scientific">Aulographum hederae CBS 113979</name>
    <dbReference type="NCBI Taxonomy" id="1176131"/>
    <lineage>
        <taxon>Eukaryota</taxon>
        <taxon>Fungi</taxon>
        <taxon>Dikarya</taxon>
        <taxon>Ascomycota</taxon>
        <taxon>Pezizomycotina</taxon>
        <taxon>Dothideomycetes</taxon>
        <taxon>Pleosporomycetidae</taxon>
        <taxon>Aulographales</taxon>
        <taxon>Aulographaceae</taxon>
    </lineage>
</organism>
<dbReference type="AlphaFoldDB" id="A0A6G1GQ83"/>
<keyword evidence="2" id="KW-1185">Reference proteome</keyword>
<evidence type="ECO:0008006" key="3">
    <source>
        <dbReference type="Google" id="ProtNLM"/>
    </source>
</evidence>
<reference evidence="1" key="1">
    <citation type="journal article" date="2020" name="Stud. Mycol.">
        <title>101 Dothideomycetes genomes: a test case for predicting lifestyles and emergence of pathogens.</title>
        <authorList>
            <person name="Haridas S."/>
            <person name="Albert R."/>
            <person name="Binder M."/>
            <person name="Bloem J."/>
            <person name="Labutti K."/>
            <person name="Salamov A."/>
            <person name="Andreopoulos B."/>
            <person name="Baker S."/>
            <person name="Barry K."/>
            <person name="Bills G."/>
            <person name="Bluhm B."/>
            <person name="Cannon C."/>
            <person name="Castanera R."/>
            <person name="Culley D."/>
            <person name="Daum C."/>
            <person name="Ezra D."/>
            <person name="Gonzalez J."/>
            <person name="Henrissat B."/>
            <person name="Kuo A."/>
            <person name="Liang C."/>
            <person name="Lipzen A."/>
            <person name="Lutzoni F."/>
            <person name="Magnuson J."/>
            <person name="Mondo S."/>
            <person name="Nolan M."/>
            <person name="Ohm R."/>
            <person name="Pangilinan J."/>
            <person name="Park H.-J."/>
            <person name="Ramirez L."/>
            <person name="Alfaro M."/>
            <person name="Sun H."/>
            <person name="Tritt A."/>
            <person name="Yoshinaga Y."/>
            <person name="Zwiers L.-H."/>
            <person name="Turgeon B."/>
            <person name="Goodwin S."/>
            <person name="Spatafora J."/>
            <person name="Crous P."/>
            <person name="Grigoriev I."/>
        </authorList>
    </citation>
    <scope>NUCLEOTIDE SEQUENCE</scope>
    <source>
        <strain evidence="1">CBS 113979</strain>
    </source>
</reference>
<dbReference type="OrthoDB" id="2851338at2759"/>